<dbReference type="EMBL" id="JAUSUG010000007">
    <property type="protein sequence ID" value="MDQ0254709.1"/>
    <property type="molecule type" value="Genomic_DNA"/>
</dbReference>
<proteinExistence type="inferred from homology"/>
<dbReference type="Gene3D" id="3.90.76.10">
    <property type="entry name" value="Dipeptide-binding Protein, Domain 1"/>
    <property type="match status" value="2"/>
</dbReference>
<comment type="similarity">
    <text evidence="1">Belongs to the bacterial solute-binding protein 5 family.</text>
</comment>
<dbReference type="RefSeq" id="WP_307325039.1">
    <property type="nucleotide sequence ID" value="NZ_JAUSUG010000007.1"/>
</dbReference>
<dbReference type="Gene3D" id="3.40.190.10">
    <property type="entry name" value="Periplasmic binding protein-like II"/>
    <property type="match status" value="1"/>
</dbReference>
<dbReference type="Gene3D" id="3.10.105.10">
    <property type="entry name" value="Dipeptide-binding Protein, Domain 3"/>
    <property type="match status" value="1"/>
</dbReference>
<evidence type="ECO:0000313" key="8">
    <source>
        <dbReference type="Proteomes" id="UP001230005"/>
    </source>
</evidence>
<dbReference type="PANTHER" id="PTHR30290:SF9">
    <property type="entry name" value="OLIGOPEPTIDE-BINDING PROTEIN APPA"/>
    <property type="match status" value="1"/>
</dbReference>
<reference evidence="7 8" key="1">
    <citation type="submission" date="2023-07" db="EMBL/GenBank/DDBJ databases">
        <title>Genomic Encyclopedia of Type Strains, Phase IV (KMG-IV): sequencing the most valuable type-strain genomes for metagenomic binning, comparative biology and taxonomic classification.</title>
        <authorList>
            <person name="Goeker M."/>
        </authorList>
    </citation>
    <scope>NUCLEOTIDE SEQUENCE [LARGE SCALE GENOMIC DNA]</scope>
    <source>
        <strain evidence="7 8">DSM 9768</strain>
    </source>
</reference>
<accession>A0ABT9ZV11</accession>
<dbReference type="InterPro" id="IPR030678">
    <property type="entry name" value="Peptide/Ni-bd"/>
</dbReference>
<name>A0ABT9ZV11_9BACI</name>
<evidence type="ECO:0000259" key="6">
    <source>
        <dbReference type="Pfam" id="PF00496"/>
    </source>
</evidence>
<evidence type="ECO:0000256" key="1">
    <source>
        <dbReference type="ARBA" id="ARBA00005695"/>
    </source>
</evidence>
<dbReference type="PIRSF" id="PIRSF002741">
    <property type="entry name" value="MppA"/>
    <property type="match status" value="1"/>
</dbReference>
<dbReference type="Pfam" id="PF00496">
    <property type="entry name" value="SBP_bac_5"/>
    <property type="match status" value="1"/>
</dbReference>
<dbReference type="SUPFAM" id="SSF53850">
    <property type="entry name" value="Periplasmic binding protein-like II"/>
    <property type="match status" value="1"/>
</dbReference>
<dbReference type="PROSITE" id="PS51257">
    <property type="entry name" value="PROKAR_LIPOPROTEIN"/>
    <property type="match status" value="1"/>
</dbReference>
<feature type="compositionally biased region" description="Acidic residues" evidence="4">
    <location>
        <begin position="34"/>
        <end position="55"/>
    </location>
</feature>
<dbReference type="InterPro" id="IPR000914">
    <property type="entry name" value="SBP_5_dom"/>
</dbReference>
<feature type="signal peptide" evidence="5">
    <location>
        <begin position="1"/>
        <end position="23"/>
    </location>
</feature>
<gene>
    <name evidence="7" type="ORF">J2S74_002088</name>
</gene>
<dbReference type="Proteomes" id="UP001230005">
    <property type="component" value="Unassembled WGS sequence"/>
</dbReference>
<evidence type="ECO:0000256" key="2">
    <source>
        <dbReference type="ARBA" id="ARBA00022448"/>
    </source>
</evidence>
<keyword evidence="3 5" id="KW-0732">Signal</keyword>
<sequence>MKTKFAWIFALMLGFILVLSACAGTGDVEPSDGGADEDETEETGDDNGGDDAAVDSDGDNIVIAVSSDLVSLDPHGNNDVPSSNVRSNLYETLVKQNENMEIVEGLATDWEPVGDNAWKFTLREGVKYHDGTEFTAADVKANLERVLDPAIASPRAFLFNMITDVTVESDYEVVITTEYPFAPLLSHLAHDAGGMLSNAVIEEDYAQALEAAGLDLTVEEYYELRAAGGDEFEEVVGEIAEHVGLYAAQHPYGTGFFKLESRNSGEQTVLSRFEDYWGENAKPATVTFKVVPEPAARVAELETGYSHIADPIQPTDKNYVNDHADTFVNVQESVSLSYVGFNTQKAPFDDPKVRQAISLIVDQEAIIEGIYQGNGIPAVGPLAPDVFGYDPEVDGLLHDLDRARELLEEAGYADGFSTTIWTNDNEQRVETALYIQHVLGEFNIDVEIEELEWGAYLERTANGEHDMFILGWSTVTADADYGMYALLHSSMHGSPGNRSFLSDDTLDELLDAGRRETDPDARLAIYREAQDLLVDLAPMIYVHHQNYLTGVRNEVQGFWVDALGIYQLKDVTLSN</sequence>
<evidence type="ECO:0000256" key="5">
    <source>
        <dbReference type="SAM" id="SignalP"/>
    </source>
</evidence>
<evidence type="ECO:0000256" key="4">
    <source>
        <dbReference type="SAM" id="MobiDB-lite"/>
    </source>
</evidence>
<dbReference type="PANTHER" id="PTHR30290">
    <property type="entry name" value="PERIPLASMIC BINDING COMPONENT OF ABC TRANSPORTER"/>
    <property type="match status" value="1"/>
</dbReference>
<evidence type="ECO:0000256" key="3">
    <source>
        <dbReference type="ARBA" id="ARBA00022729"/>
    </source>
</evidence>
<comment type="caution">
    <text evidence="7">The sequence shown here is derived from an EMBL/GenBank/DDBJ whole genome shotgun (WGS) entry which is preliminary data.</text>
</comment>
<feature type="domain" description="Solute-binding protein family 5" evidence="6">
    <location>
        <begin position="101"/>
        <end position="490"/>
    </location>
</feature>
<organism evidence="7 8">
    <name type="scientific">Evansella vedderi</name>
    <dbReference type="NCBI Taxonomy" id="38282"/>
    <lineage>
        <taxon>Bacteria</taxon>
        <taxon>Bacillati</taxon>
        <taxon>Bacillota</taxon>
        <taxon>Bacilli</taxon>
        <taxon>Bacillales</taxon>
        <taxon>Bacillaceae</taxon>
        <taxon>Evansella</taxon>
    </lineage>
</organism>
<evidence type="ECO:0000313" key="7">
    <source>
        <dbReference type="EMBL" id="MDQ0254709.1"/>
    </source>
</evidence>
<dbReference type="CDD" id="cd08499">
    <property type="entry name" value="PBP2_Ylib_like"/>
    <property type="match status" value="1"/>
</dbReference>
<dbReference type="InterPro" id="IPR039424">
    <property type="entry name" value="SBP_5"/>
</dbReference>
<keyword evidence="8" id="KW-1185">Reference proteome</keyword>
<feature type="chain" id="PRO_5047414281" evidence="5">
    <location>
        <begin position="24"/>
        <end position="575"/>
    </location>
</feature>
<protein>
    <submittedName>
        <fullName evidence="7">Peptide/nickel transport system substrate-binding protein</fullName>
    </submittedName>
</protein>
<feature type="region of interest" description="Disordered" evidence="4">
    <location>
        <begin position="27"/>
        <end position="55"/>
    </location>
</feature>
<keyword evidence="2" id="KW-0813">Transport</keyword>